<sequence>MRKIAFLTGLLFLGMLLQFCSPAKEQADLIIHNATVYTVDEGFSIVQAFAIKDGRFLEAGSNSRILSKYSSENTQDLKGKAVFPGFIDAHAHFFRYGMGLQTADLLGAESEKELIDRVITHHDNNPDVTWILGKGWDQNLWESKEFPTKTALDSLFPDKPVLLTRIDGHAALVNQKALNLAGINANTEMIGGKVIVEEGKPTGVLIDNAIKLVSDKVPEPSEEEATNALLAAQENCFEVGLTSVVDAGLERKTIELIRSLQEGNRLKMRIYAMVNPSPENMAFYFENGTYEDDKLSIKSFKIYGDGALGSRGAALLKPYHDHTDNYGFLLKTAEEFDHLASQMYEHGFQMNTHCIGDSANRTLLDIYAKYLKGKNDLRWRIEHAQIVSKEDMPKFAQYSIIPSVQPTHATSDMYWADQRLGPFRIKTAYAYKDLLDQNGMIALGSDFPVEHINPLYGFHSAVVRKDAENWPEGGFQTENRISRQQALKGMTIWAAFANFEEHLKGSIESGKLADFVILEEDIMIADRKDLRNIKVNSTFLGGEKVFEKN</sequence>
<evidence type="ECO:0000313" key="3">
    <source>
        <dbReference type="EMBL" id="MBW3466235.1"/>
    </source>
</evidence>
<dbReference type="Pfam" id="PF07969">
    <property type="entry name" value="Amidohydro_3"/>
    <property type="match status" value="1"/>
</dbReference>
<accession>A0A951IPG1</accession>
<dbReference type="PANTHER" id="PTHR22642:SF2">
    <property type="entry name" value="PROTEIN LONG AFTER FAR-RED 3"/>
    <property type="match status" value="1"/>
</dbReference>
<evidence type="ECO:0000313" key="4">
    <source>
        <dbReference type="Proteomes" id="UP000727490"/>
    </source>
</evidence>
<dbReference type="Proteomes" id="UP000727490">
    <property type="component" value="Unassembled WGS sequence"/>
</dbReference>
<reference evidence="3 4" key="1">
    <citation type="journal article" date="2020" name="Syst. Appl. Microbiol.">
        <title>Arthrospiribacter ruber gen. nov., sp. nov., a novel bacterium isolated from Arthrospira cultures.</title>
        <authorList>
            <person name="Waleron M."/>
            <person name="Misztak A."/>
            <person name="Waleron M.M."/>
            <person name="Furmaniak M."/>
            <person name="Mrozik A."/>
            <person name="Waleron K."/>
        </authorList>
    </citation>
    <scope>NUCLEOTIDE SEQUENCE [LARGE SCALE GENOMIC DNA]</scope>
    <source>
        <strain evidence="3 4">DPMB0001</strain>
    </source>
</reference>
<evidence type="ECO:0000256" key="1">
    <source>
        <dbReference type="SAM" id="SignalP"/>
    </source>
</evidence>
<dbReference type="CDD" id="cd01300">
    <property type="entry name" value="YtcJ_like"/>
    <property type="match status" value="1"/>
</dbReference>
<evidence type="ECO:0000259" key="2">
    <source>
        <dbReference type="Pfam" id="PF07969"/>
    </source>
</evidence>
<gene>
    <name evidence="3" type="ORF">EGN73_00195</name>
</gene>
<dbReference type="InterPro" id="IPR033932">
    <property type="entry name" value="YtcJ-like"/>
</dbReference>
<feature type="signal peptide" evidence="1">
    <location>
        <begin position="1"/>
        <end position="23"/>
    </location>
</feature>
<dbReference type="InterPro" id="IPR013108">
    <property type="entry name" value="Amidohydro_3"/>
</dbReference>
<protein>
    <submittedName>
        <fullName evidence="3">Amidohydrolase</fullName>
    </submittedName>
</protein>
<dbReference type="AlphaFoldDB" id="A0A951IPG1"/>
<feature type="chain" id="PRO_5036693144" evidence="1">
    <location>
        <begin position="24"/>
        <end position="549"/>
    </location>
</feature>
<name>A0A951IPG1_9BACT</name>
<keyword evidence="4" id="KW-1185">Reference proteome</keyword>
<keyword evidence="1" id="KW-0732">Signal</keyword>
<dbReference type="EMBL" id="RPHB01000001">
    <property type="protein sequence ID" value="MBW3466235.1"/>
    <property type="molecule type" value="Genomic_DNA"/>
</dbReference>
<dbReference type="PANTHER" id="PTHR22642">
    <property type="entry name" value="IMIDAZOLONEPROPIONASE"/>
    <property type="match status" value="1"/>
</dbReference>
<feature type="domain" description="Amidohydrolase 3" evidence="2">
    <location>
        <begin position="74"/>
        <end position="546"/>
    </location>
</feature>
<proteinExistence type="predicted"/>
<organism evidence="3 4">
    <name type="scientific">Arthrospiribacter ruber</name>
    <dbReference type="NCBI Taxonomy" id="2487934"/>
    <lineage>
        <taxon>Bacteria</taxon>
        <taxon>Pseudomonadati</taxon>
        <taxon>Bacteroidota</taxon>
        <taxon>Cytophagia</taxon>
        <taxon>Cytophagales</taxon>
        <taxon>Cyclobacteriaceae</taxon>
        <taxon>Arthrospiribacter</taxon>
    </lineage>
</organism>
<dbReference type="RefSeq" id="WP_219286029.1">
    <property type="nucleotide sequence ID" value="NZ_RPHB01000001.1"/>
</dbReference>
<comment type="caution">
    <text evidence="3">The sequence shown here is derived from an EMBL/GenBank/DDBJ whole genome shotgun (WGS) entry which is preliminary data.</text>
</comment>